<dbReference type="RefSeq" id="WP_182281295.1">
    <property type="nucleotide sequence ID" value="NZ_JABTCN010000055.1"/>
</dbReference>
<accession>A0A9X0PI93</accession>
<evidence type="ECO:0000256" key="1">
    <source>
        <dbReference type="ARBA" id="ARBA00001946"/>
    </source>
</evidence>
<dbReference type="InterPro" id="IPR005097">
    <property type="entry name" value="Sacchrp_dh_NADP-bd"/>
</dbReference>
<dbReference type="EMBL" id="JABTCN010000055">
    <property type="protein sequence ID" value="MBA8777513.1"/>
    <property type="molecule type" value="Genomic_DNA"/>
</dbReference>
<dbReference type="GO" id="GO:0046872">
    <property type="term" value="F:metal ion binding"/>
    <property type="evidence" value="ECO:0007669"/>
    <property type="project" value="UniProtKB-KW"/>
</dbReference>
<keyword evidence="4" id="KW-0456">Lyase</keyword>
<evidence type="ECO:0000313" key="8">
    <source>
        <dbReference type="Proteomes" id="UP000524893"/>
    </source>
</evidence>
<dbReference type="Proteomes" id="UP000524893">
    <property type="component" value="Unassembled WGS sequence"/>
</dbReference>
<gene>
    <name evidence="7" type="ORF">HR081_11600</name>
</gene>
<dbReference type="PANTHER" id="PTHR11236">
    <property type="entry name" value="AMINOBENZOATE/ANTHRANILATE SYNTHASE"/>
    <property type="match status" value="1"/>
</dbReference>
<dbReference type="Gene3D" id="3.60.120.10">
    <property type="entry name" value="Anthranilate synthase"/>
    <property type="match status" value="1"/>
</dbReference>
<dbReference type="Pfam" id="PF03435">
    <property type="entry name" value="Sacchrp_dh_NADP"/>
    <property type="match status" value="1"/>
</dbReference>
<dbReference type="GO" id="GO:0000162">
    <property type="term" value="P:L-tryptophan biosynthetic process"/>
    <property type="evidence" value="ECO:0007669"/>
    <property type="project" value="TreeGrafter"/>
</dbReference>
<comment type="cofactor">
    <cofactor evidence="1">
        <name>Mg(2+)</name>
        <dbReference type="ChEBI" id="CHEBI:18420"/>
    </cofactor>
</comment>
<dbReference type="InterPro" id="IPR005801">
    <property type="entry name" value="ADC_synthase"/>
</dbReference>
<dbReference type="PANTHER" id="PTHR11236:SF48">
    <property type="entry name" value="ISOCHORISMATE SYNTHASE MENF"/>
    <property type="match status" value="1"/>
</dbReference>
<evidence type="ECO:0000256" key="4">
    <source>
        <dbReference type="ARBA" id="ARBA00023239"/>
    </source>
</evidence>
<feature type="domain" description="Saccharopine dehydrogenase NADP binding" evidence="6">
    <location>
        <begin position="5"/>
        <end position="104"/>
    </location>
</feature>
<dbReference type="InterPro" id="IPR019999">
    <property type="entry name" value="Anth_synth_I-like"/>
</dbReference>
<keyword evidence="3" id="KW-0460">Magnesium</keyword>
<dbReference type="AlphaFoldDB" id="A0A9X0PI93"/>
<dbReference type="Pfam" id="PF00425">
    <property type="entry name" value="Chorismate_bind"/>
    <property type="match status" value="1"/>
</dbReference>
<evidence type="ECO:0000259" key="6">
    <source>
        <dbReference type="Pfam" id="PF03435"/>
    </source>
</evidence>
<dbReference type="SUPFAM" id="SSF51735">
    <property type="entry name" value="NAD(P)-binding Rossmann-fold domains"/>
    <property type="match status" value="1"/>
</dbReference>
<dbReference type="InterPro" id="IPR015890">
    <property type="entry name" value="Chorismate_C"/>
</dbReference>
<dbReference type="Gene3D" id="3.40.50.720">
    <property type="entry name" value="NAD(P)-binding Rossmann-like Domain"/>
    <property type="match status" value="1"/>
</dbReference>
<proteinExistence type="predicted"/>
<evidence type="ECO:0000256" key="2">
    <source>
        <dbReference type="ARBA" id="ARBA00022723"/>
    </source>
</evidence>
<organism evidence="7 8">
    <name type="scientific">Staphylococcus coagulans</name>
    <dbReference type="NCBI Taxonomy" id="74706"/>
    <lineage>
        <taxon>Bacteria</taxon>
        <taxon>Bacillati</taxon>
        <taxon>Bacillota</taxon>
        <taxon>Bacilli</taxon>
        <taxon>Bacillales</taxon>
        <taxon>Staphylococcaceae</taxon>
        <taxon>Staphylococcus</taxon>
    </lineage>
</organism>
<dbReference type="SUPFAM" id="SSF56322">
    <property type="entry name" value="ADC synthase"/>
    <property type="match status" value="1"/>
</dbReference>
<name>A0A9X0PI93_9STAP</name>
<dbReference type="InterPro" id="IPR036291">
    <property type="entry name" value="NAD(P)-bd_dom_sf"/>
</dbReference>
<evidence type="ECO:0000313" key="7">
    <source>
        <dbReference type="EMBL" id="MBA8777513.1"/>
    </source>
</evidence>
<sequence length="351" mass="39729">MIKQIGILGGNGAIGSRLTELLSEHKDIQIKVSVRTENLINLEHHQIKYETLNLDSVDALKRFINGCDIVVNCTGYYNKNIIECCSECCAHYVDTSGELNLAQSEGKLDKQLQQKRLSAVQFVGVNSGLTEVLIVYCKAYLNVDELELYFSGSGELSNSAVLEIIETSEPPYSYSQIKHDTEQSLLNQKFDLYKKNVNKAVEDIKDKLYSKVILSRKIIISERINMLHSYFLGLKINNPARSYLYDINGMELFGFSPETIVQVDNNNKVFTFPLAGTRKNKEHLKKELLTDIKEVGEHAVSVKLAVEELKNVCKSDTIKIEEFMNIYERGSVQHLGSVQKYTTVLTEDQKV</sequence>
<evidence type="ECO:0000256" key="3">
    <source>
        <dbReference type="ARBA" id="ARBA00022842"/>
    </source>
</evidence>
<comment type="caution">
    <text evidence="7">The sequence shown here is derived from an EMBL/GenBank/DDBJ whole genome shotgun (WGS) entry which is preliminary data.</text>
</comment>
<feature type="domain" description="Chorismate-utilising enzyme C-terminal" evidence="5">
    <location>
        <begin position="192"/>
        <end position="337"/>
    </location>
</feature>
<reference evidence="7 8" key="1">
    <citation type="journal article" date="2020" name="Access Microbiol">
        <title>Isolation and genome sequencing of Staphylococcus schleiferi subspecies coagulans from Antarctic seals.</title>
        <authorList>
            <person name="Foster G."/>
            <person name="Robb A."/>
            <person name="Paterson G.K."/>
        </authorList>
    </citation>
    <scope>NUCLEOTIDE SEQUENCE [LARGE SCALE GENOMIC DNA]</scope>
    <source>
        <strain evidence="7 8">M615/02/4</strain>
    </source>
</reference>
<keyword evidence="2" id="KW-0479">Metal-binding</keyword>
<protein>
    <submittedName>
        <fullName evidence="7">Chorismate-binding protein</fullName>
    </submittedName>
</protein>
<dbReference type="GO" id="GO:0016829">
    <property type="term" value="F:lyase activity"/>
    <property type="evidence" value="ECO:0007669"/>
    <property type="project" value="UniProtKB-KW"/>
</dbReference>
<evidence type="ECO:0000259" key="5">
    <source>
        <dbReference type="Pfam" id="PF00425"/>
    </source>
</evidence>